<dbReference type="Pfam" id="PF13360">
    <property type="entry name" value="PQQ_2"/>
    <property type="match status" value="1"/>
</dbReference>
<keyword evidence="1" id="KW-0812">Transmembrane</keyword>
<feature type="domain" description="Pyrrolo-quinoline quinone repeat" evidence="2">
    <location>
        <begin position="155"/>
        <end position="268"/>
    </location>
</feature>
<dbReference type="InterPro" id="IPR051200">
    <property type="entry name" value="Host-pathogen_enzymatic-act"/>
</dbReference>
<dbReference type="AlphaFoldDB" id="A0A1F6NF60"/>
<gene>
    <name evidence="3" type="ORF">A2373_02990</name>
</gene>
<accession>A0A1F6NF60</accession>
<dbReference type="STRING" id="1798697.A2373_02990"/>
<dbReference type="InterPro" id="IPR011047">
    <property type="entry name" value="Quinoprotein_ADH-like_sf"/>
</dbReference>
<evidence type="ECO:0000313" key="4">
    <source>
        <dbReference type="Proteomes" id="UP000176300"/>
    </source>
</evidence>
<dbReference type="InterPro" id="IPR015943">
    <property type="entry name" value="WD40/YVTN_repeat-like_dom_sf"/>
</dbReference>
<comment type="caution">
    <text evidence="3">The sequence shown here is derived from an EMBL/GenBank/DDBJ whole genome shotgun (WGS) entry which is preliminary data.</text>
</comment>
<dbReference type="EMBL" id="MFQS01000042">
    <property type="protein sequence ID" value="OGH82373.1"/>
    <property type="molecule type" value="Genomic_DNA"/>
</dbReference>
<dbReference type="PANTHER" id="PTHR47197">
    <property type="entry name" value="PROTEIN NIRF"/>
    <property type="match status" value="1"/>
</dbReference>
<keyword evidence="1" id="KW-0472">Membrane</keyword>
<dbReference type="InterPro" id="IPR002372">
    <property type="entry name" value="PQQ_rpt_dom"/>
</dbReference>
<proteinExistence type="predicted"/>
<dbReference type="InterPro" id="IPR001680">
    <property type="entry name" value="WD40_rpt"/>
</dbReference>
<evidence type="ECO:0000259" key="2">
    <source>
        <dbReference type="Pfam" id="PF13360"/>
    </source>
</evidence>
<dbReference type="SMART" id="SM00320">
    <property type="entry name" value="WD40"/>
    <property type="match status" value="4"/>
</dbReference>
<feature type="transmembrane region" description="Helical" evidence="1">
    <location>
        <begin position="568"/>
        <end position="591"/>
    </location>
</feature>
<dbReference type="SUPFAM" id="SSF50998">
    <property type="entry name" value="Quinoprotein alcohol dehydrogenase-like"/>
    <property type="match status" value="1"/>
</dbReference>
<protein>
    <recommendedName>
        <fullName evidence="2">Pyrrolo-quinoline quinone repeat domain-containing protein</fullName>
    </recommendedName>
</protein>
<sequence>MIKVKQAVFILAIFVISSLLFTGNTVLSEDLPSGSVIPKLPKTANDPTLFNNKVYPFWGPVCQRYTYSVIYSDKEGRAPEYVQIYFNGKMLDMEKEDPSANDYKKGVKYIFQNVPKKFGSNFYYFEASNGLGKTRASIIDSPDNGPVLFDADFKHNEIVLIDGITGKESWRYFTGEEWVGAVVLSDDGQYLAAQTSNHIYFFDTDKGQPIWDYESLVSGAIGGDVKGGVAISADGQKIFAALNGKALMFDKNSNKPVWTYNLEANGGGAYGVDISQNGQYMAVAMAGSESDQNSNVLILFDAKGKKLWQYHSSGNWHEVNFSADGSYLVGSTGCPDRRGYLFLKDSAEPIIKSDPLSKESPIDEASISADGDLVVYGVESGYGAIVLMDKDTKQIVWKYETHQGRSVRALAMTPSGEFIGAGTFGGDILIFNKNSNKPIEQLKINSAIGAFDIADEGSFFAVGSADKKVRVYEKGAGKAKAEVILNEYVGEIDISGNGKFIVAGTSGAVYFFETLVDLNNIQTSACKEIIEPPTENTSLFGGQNGGNAVKNNNGDVIDDNMVDVKAPLALSVFITIVGAGLFFVLLVIYILFCHTLGLPYKKIFIIAGIFLILASLGAAFYFWKDQKIADRQDIIKNTMSGESICGDGLCEPDRGESINNCFKDCLNNQ</sequence>
<reference evidence="3 4" key="1">
    <citation type="journal article" date="2016" name="Nat. Commun.">
        <title>Thousands of microbial genomes shed light on interconnected biogeochemical processes in an aquifer system.</title>
        <authorList>
            <person name="Anantharaman K."/>
            <person name="Brown C.T."/>
            <person name="Hug L.A."/>
            <person name="Sharon I."/>
            <person name="Castelle C.J."/>
            <person name="Probst A.J."/>
            <person name="Thomas B.C."/>
            <person name="Singh A."/>
            <person name="Wilkins M.J."/>
            <person name="Karaoz U."/>
            <person name="Brodie E.L."/>
            <person name="Williams K.H."/>
            <person name="Hubbard S.S."/>
            <person name="Banfield J.F."/>
        </authorList>
    </citation>
    <scope>NUCLEOTIDE SEQUENCE [LARGE SCALE GENOMIC DNA]</scope>
</reference>
<evidence type="ECO:0000256" key="1">
    <source>
        <dbReference type="SAM" id="Phobius"/>
    </source>
</evidence>
<keyword evidence="1" id="KW-1133">Transmembrane helix</keyword>
<dbReference type="Gene3D" id="2.130.10.10">
    <property type="entry name" value="YVTN repeat-like/Quinoprotein amine dehydrogenase"/>
    <property type="match status" value="2"/>
</dbReference>
<feature type="transmembrane region" description="Helical" evidence="1">
    <location>
        <begin position="603"/>
        <end position="623"/>
    </location>
</feature>
<dbReference type="Proteomes" id="UP000176300">
    <property type="component" value="Unassembled WGS sequence"/>
</dbReference>
<dbReference type="Pfam" id="PF00400">
    <property type="entry name" value="WD40"/>
    <property type="match status" value="1"/>
</dbReference>
<dbReference type="PANTHER" id="PTHR47197:SF3">
    <property type="entry name" value="DIHYDRO-HEME D1 DEHYDROGENASE"/>
    <property type="match status" value="1"/>
</dbReference>
<organism evidence="3 4">
    <name type="scientific">Candidatus Magasanikbacteria bacterium RIFOXYB1_FULL_40_15</name>
    <dbReference type="NCBI Taxonomy" id="1798697"/>
    <lineage>
        <taxon>Bacteria</taxon>
        <taxon>Candidatus Magasanikiibacteriota</taxon>
    </lineage>
</organism>
<evidence type="ECO:0000313" key="3">
    <source>
        <dbReference type="EMBL" id="OGH82373.1"/>
    </source>
</evidence>
<name>A0A1F6NF60_9BACT</name>